<dbReference type="InterPro" id="IPR018365">
    <property type="entry name" value="Cell_cycle_FtsW-rel_CS"/>
</dbReference>
<dbReference type="EC" id="2.4.99.28" evidence="14"/>
<dbReference type="RefSeq" id="WP_194019503.1">
    <property type="nucleotide sequence ID" value="NZ_JADEVV010000017.1"/>
</dbReference>
<keyword evidence="2" id="KW-0328">Glycosyltransferase</keyword>
<evidence type="ECO:0000256" key="12">
    <source>
        <dbReference type="ARBA" id="ARBA00041185"/>
    </source>
</evidence>
<evidence type="ECO:0000256" key="4">
    <source>
        <dbReference type="ARBA" id="ARBA00022692"/>
    </source>
</evidence>
<evidence type="ECO:0000256" key="1">
    <source>
        <dbReference type="ARBA" id="ARBA00004141"/>
    </source>
</evidence>
<feature type="transmembrane region" description="Helical" evidence="17">
    <location>
        <begin position="158"/>
        <end position="177"/>
    </location>
</feature>
<evidence type="ECO:0000256" key="3">
    <source>
        <dbReference type="ARBA" id="ARBA00022679"/>
    </source>
</evidence>
<evidence type="ECO:0000313" key="19">
    <source>
        <dbReference type="Proteomes" id="UP000658720"/>
    </source>
</evidence>
<sequence length="393" mass="42956">MITAANLIRIIFPFYDPEVLRWSGEARLMRTLFFAWIAIGVVVLFSASYAESLDTSGTGLSIILKQIAYLWLGLNIFNFLVRLPLQVCLKLVPWFLVVVLLLIFLTKSGLGVEVNGARRWISLGPILIQPSEFMKPCLVLQAANLFGNWHRFPWRSRLIWLGIFGLTLGSILLQPNLSTTALCGMGLWLIALASGLPWGYLISTALLGIITAVTSISIRDYQRARVTSFLDPFADPRGDGYQLVQSLYAIASGGILGRGFGMSQQKLFYLPIQTTDFIFAVFAEEFGLVGCVAFLLFLGLFATMGLRVAMRCRHRVKRLIGLGVVIFLVGQSLLNIGVASGALPTTGLPLPFFSYGGSSCLSSLVLAGLLVRVARESNEAEVIPLTTKTAPAV</sequence>
<dbReference type="InterPro" id="IPR001182">
    <property type="entry name" value="FtsW/RodA"/>
</dbReference>
<evidence type="ECO:0000313" key="18">
    <source>
        <dbReference type="EMBL" id="MBE9253746.1"/>
    </source>
</evidence>
<feature type="transmembrane region" description="Helical" evidence="17">
    <location>
        <begin position="197"/>
        <end position="218"/>
    </location>
</feature>
<feature type="transmembrane region" description="Helical" evidence="17">
    <location>
        <begin position="88"/>
        <end position="106"/>
    </location>
</feature>
<keyword evidence="8 17" id="KW-0472">Membrane</keyword>
<dbReference type="Proteomes" id="UP000658720">
    <property type="component" value="Unassembled WGS sequence"/>
</dbReference>
<reference evidence="18 19" key="1">
    <citation type="submission" date="2020-10" db="EMBL/GenBank/DDBJ databases">
        <authorList>
            <person name="Castelo-Branco R."/>
            <person name="Eusebio N."/>
            <person name="Adriana R."/>
            <person name="Vieira A."/>
            <person name="Brugerolle De Fraissinette N."/>
            <person name="Rezende De Castro R."/>
            <person name="Schneider M.P."/>
            <person name="Vasconcelos V."/>
            <person name="Leao P.N."/>
        </authorList>
    </citation>
    <scope>NUCLEOTIDE SEQUENCE [LARGE SCALE GENOMIC DNA]</scope>
    <source>
        <strain evidence="18 19">LEGE 00031</strain>
    </source>
</reference>
<keyword evidence="4 17" id="KW-0812">Transmembrane</keyword>
<dbReference type="EMBL" id="JADEVV010000017">
    <property type="protein sequence ID" value="MBE9253746.1"/>
    <property type="molecule type" value="Genomic_DNA"/>
</dbReference>
<dbReference type="PANTHER" id="PTHR30474:SF2">
    <property type="entry name" value="PEPTIDOGLYCAN GLYCOSYLTRANSFERASE FTSW-RELATED"/>
    <property type="match status" value="1"/>
</dbReference>
<feature type="transmembrane region" description="Helical" evidence="17">
    <location>
        <begin position="277"/>
        <end position="298"/>
    </location>
</feature>
<evidence type="ECO:0000256" key="16">
    <source>
        <dbReference type="ARBA" id="ARBA00049966"/>
    </source>
</evidence>
<organism evidence="18 19">
    <name type="scientific">Synechocystis salina LEGE 00031</name>
    <dbReference type="NCBI Taxonomy" id="1828736"/>
    <lineage>
        <taxon>Bacteria</taxon>
        <taxon>Bacillati</taxon>
        <taxon>Cyanobacteriota</taxon>
        <taxon>Cyanophyceae</taxon>
        <taxon>Synechococcales</taxon>
        <taxon>Merismopediaceae</taxon>
        <taxon>Synechocystis</taxon>
    </lineage>
</organism>
<evidence type="ECO:0000256" key="13">
    <source>
        <dbReference type="ARBA" id="ARBA00041418"/>
    </source>
</evidence>
<evidence type="ECO:0000256" key="15">
    <source>
        <dbReference type="ARBA" id="ARBA00049902"/>
    </source>
</evidence>
<proteinExistence type="inferred from homology"/>
<feature type="transmembrane region" description="Helical" evidence="17">
    <location>
        <begin position="352"/>
        <end position="371"/>
    </location>
</feature>
<protein>
    <recommendedName>
        <fullName evidence="12">Probable peptidoglycan glycosyltransferase FtsW</fullName>
        <ecNumber evidence="14">2.4.99.28</ecNumber>
    </recommendedName>
    <alternativeName>
        <fullName evidence="13">Cell division protein FtsW</fullName>
    </alternativeName>
    <alternativeName>
        <fullName evidence="10">Cell wall polymerase</fullName>
    </alternativeName>
    <alternativeName>
        <fullName evidence="9">Peptidoglycan polymerase</fullName>
    </alternativeName>
</protein>
<keyword evidence="6" id="KW-0573">Peptidoglycan synthesis</keyword>
<comment type="similarity">
    <text evidence="11">Belongs to the SEDS family. FtsW subfamily.</text>
</comment>
<dbReference type="PANTHER" id="PTHR30474">
    <property type="entry name" value="CELL CYCLE PROTEIN"/>
    <property type="match status" value="1"/>
</dbReference>
<keyword evidence="19" id="KW-1185">Reference proteome</keyword>
<accession>A0ABR9VU48</accession>
<feature type="transmembrane region" description="Helical" evidence="17">
    <location>
        <begin position="319"/>
        <end position="340"/>
    </location>
</feature>
<comment type="caution">
    <text evidence="18">The sequence shown here is derived from an EMBL/GenBank/DDBJ whole genome shotgun (WGS) entry which is preliminary data.</text>
</comment>
<evidence type="ECO:0000256" key="14">
    <source>
        <dbReference type="ARBA" id="ARBA00044770"/>
    </source>
</evidence>
<gene>
    <name evidence="18" type="ORF">IQ217_07740</name>
</gene>
<comment type="catalytic activity">
    <reaction evidence="15">
        <text>[GlcNAc-(1-&gt;4)-Mur2Ac(oyl-L-Ala-gamma-D-Glu-L-Lys-D-Ala-D-Ala)](n)-di-trans,octa-cis-undecaprenyl diphosphate + beta-D-GlcNAc-(1-&gt;4)-Mur2Ac(oyl-L-Ala-gamma-D-Glu-L-Lys-D-Ala-D-Ala)-di-trans,octa-cis-undecaprenyl diphosphate = [GlcNAc-(1-&gt;4)-Mur2Ac(oyl-L-Ala-gamma-D-Glu-L-Lys-D-Ala-D-Ala)](n+1)-di-trans,octa-cis-undecaprenyl diphosphate + di-trans,octa-cis-undecaprenyl diphosphate + H(+)</text>
        <dbReference type="Rhea" id="RHEA:23708"/>
        <dbReference type="Rhea" id="RHEA-COMP:9602"/>
        <dbReference type="Rhea" id="RHEA-COMP:9603"/>
        <dbReference type="ChEBI" id="CHEBI:15378"/>
        <dbReference type="ChEBI" id="CHEBI:58405"/>
        <dbReference type="ChEBI" id="CHEBI:60033"/>
        <dbReference type="ChEBI" id="CHEBI:78435"/>
        <dbReference type="EC" id="2.4.99.28"/>
    </reaction>
</comment>
<name>A0ABR9VU48_9SYNC</name>
<evidence type="ECO:0000256" key="11">
    <source>
        <dbReference type="ARBA" id="ARBA00038053"/>
    </source>
</evidence>
<feature type="transmembrane region" description="Helical" evidence="17">
    <location>
        <begin position="31"/>
        <end position="50"/>
    </location>
</feature>
<comment type="function">
    <text evidence="16">Peptidoglycan polymerase that is essential for cell division.</text>
</comment>
<keyword evidence="5" id="KW-0133">Cell shape</keyword>
<evidence type="ECO:0000256" key="6">
    <source>
        <dbReference type="ARBA" id="ARBA00022984"/>
    </source>
</evidence>
<keyword evidence="3" id="KW-0808">Transferase</keyword>
<evidence type="ECO:0000256" key="2">
    <source>
        <dbReference type="ARBA" id="ARBA00022676"/>
    </source>
</evidence>
<evidence type="ECO:0000256" key="8">
    <source>
        <dbReference type="ARBA" id="ARBA00023136"/>
    </source>
</evidence>
<dbReference type="PROSITE" id="PS00428">
    <property type="entry name" value="FTSW_RODA_SPOVE"/>
    <property type="match status" value="1"/>
</dbReference>
<comment type="subcellular location">
    <subcellularLocation>
        <location evidence="1">Membrane</location>
        <topology evidence="1">Multi-pass membrane protein</topology>
    </subcellularLocation>
</comment>
<evidence type="ECO:0000256" key="10">
    <source>
        <dbReference type="ARBA" id="ARBA00033270"/>
    </source>
</evidence>
<keyword evidence="7 17" id="KW-1133">Transmembrane helix</keyword>
<evidence type="ECO:0000256" key="7">
    <source>
        <dbReference type="ARBA" id="ARBA00022989"/>
    </source>
</evidence>
<evidence type="ECO:0000256" key="17">
    <source>
        <dbReference type="SAM" id="Phobius"/>
    </source>
</evidence>
<dbReference type="Pfam" id="PF01098">
    <property type="entry name" value="FTSW_RODA_SPOVE"/>
    <property type="match status" value="1"/>
</dbReference>
<evidence type="ECO:0000256" key="9">
    <source>
        <dbReference type="ARBA" id="ARBA00032370"/>
    </source>
</evidence>
<feature type="transmembrane region" description="Helical" evidence="17">
    <location>
        <begin position="239"/>
        <end position="257"/>
    </location>
</feature>
<evidence type="ECO:0000256" key="5">
    <source>
        <dbReference type="ARBA" id="ARBA00022960"/>
    </source>
</evidence>